<dbReference type="OrthoDB" id="5674083at2"/>
<dbReference type="Proteomes" id="UP000321400">
    <property type="component" value="Unassembled WGS sequence"/>
</dbReference>
<organism evidence="1 2">
    <name type="scientific">Halolactibacillus alkaliphilus</name>
    <dbReference type="NCBI Taxonomy" id="442899"/>
    <lineage>
        <taxon>Bacteria</taxon>
        <taxon>Bacillati</taxon>
        <taxon>Bacillota</taxon>
        <taxon>Bacilli</taxon>
        <taxon>Bacillales</taxon>
        <taxon>Bacillaceae</taxon>
        <taxon>Halolactibacillus</taxon>
    </lineage>
</organism>
<gene>
    <name evidence="1" type="ORF">HAL01_00040</name>
</gene>
<protein>
    <submittedName>
        <fullName evidence="1">Uncharacterized protein</fullName>
    </submittedName>
</protein>
<dbReference type="SUPFAM" id="SSF49785">
    <property type="entry name" value="Galactose-binding domain-like"/>
    <property type="match status" value="1"/>
</dbReference>
<dbReference type="RefSeq" id="WP_089799089.1">
    <property type="nucleotide sequence ID" value="NZ_BJYE01000001.1"/>
</dbReference>
<name>A0A511WWP2_9BACI</name>
<evidence type="ECO:0000313" key="2">
    <source>
        <dbReference type="Proteomes" id="UP000321400"/>
    </source>
</evidence>
<dbReference type="InterPro" id="IPR008979">
    <property type="entry name" value="Galactose-bd-like_sf"/>
</dbReference>
<dbReference type="EMBL" id="BJYE01000001">
    <property type="protein sequence ID" value="GEN55540.1"/>
    <property type="molecule type" value="Genomic_DNA"/>
</dbReference>
<comment type="caution">
    <text evidence="1">The sequence shown here is derived from an EMBL/GenBank/DDBJ whole genome shotgun (WGS) entry which is preliminary data.</text>
</comment>
<dbReference type="Gene3D" id="2.60.120.260">
    <property type="entry name" value="Galactose-binding domain-like"/>
    <property type="match status" value="1"/>
</dbReference>
<sequence>MDIKIAVINKHNKVKKEKLLSRRAYLDYIGSYEEGDCIQVTTGEKGQYLIVQLDEALNPSLIYLKDYVWEYHIPLSNKAREAYSPKAFSGNKHYISVRKAEEHEISQYQNLALNPHDQQNNSGAYPHASANVETRNDSTFFARNAIDGVIANTDHGPYPYQSWGINQQADACIKIDFGRLVIIDKISLVLRGDYPHDSYWTHATISFSDGSSESIGLEKLLEPQTINFPPKKIKWLELKELIKAEDESPFPALTQIEVFGHNIS</sequence>
<accession>A0A511WWP2</accession>
<keyword evidence="2" id="KW-1185">Reference proteome</keyword>
<dbReference type="STRING" id="442899.SAMN05720591_10199"/>
<reference evidence="1 2" key="1">
    <citation type="submission" date="2019-07" db="EMBL/GenBank/DDBJ databases">
        <title>Whole genome shotgun sequence of Halolactibacillus alkaliphilus NBRC 103919.</title>
        <authorList>
            <person name="Hosoyama A."/>
            <person name="Uohara A."/>
            <person name="Ohji S."/>
            <person name="Ichikawa N."/>
        </authorList>
    </citation>
    <scope>NUCLEOTIDE SEQUENCE [LARGE SCALE GENOMIC DNA]</scope>
    <source>
        <strain evidence="1 2">NBRC 103919</strain>
    </source>
</reference>
<evidence type="ECO:0000313" key="1">
    <source>
        <dbReference type="EMBL" id="GEN55540.1"/>
    </source>
</evidence>
<proteinExistence type="predicted"/>
<dbReference type="AlphaFoldDB" id="A0A511WWP2"/>